<evidence type="ECO:0000313" key="4">
    <source>
        <dbReference type="EMBL" id="KAG6488488.1"/>
    </source>
</evidence>
<comment type="caution">
    <text evidence="3">Lacks conserved residue(s) required for the propagation of feature annotation.</text>
</comment>
<gene>
    <name evidence="4" type="ORF">ZIOFF_049731</name>
</gene>
<reference evidence="4 5" key="1">
    <citation type="submission" date="2020-08" db="EMBL/GenBank/DDBJ databases">
        <title>Plant Genome Project.</title>
        <authorList>
            <person name="Zhang R.-G."/>
        </authorList>
    </citation>
    <scope>NUCLEOTIDE SEQUENCE [LARGE SCALE GENOMIC DNA]</scope>
    <source>
        <tissue evidence="4">Rhizome</tissue>
    </source>
</reference>
<evidence type="ECO:0000313" key="5">
    <source>
        <dbReference type="Proteomes" id="UP000734854"/>
    </source>
</evidence>
<proteinExistence type="inferred from homology"/>
<dbReference type="AlphaFoldDB" id="A0A8J5FJ55"/>
<organism evidence="4 5">
    <name type="scientific">Zingiber officinale</name>
    <name type="common">Ginger</name>
    <name type="synonym">Amomum zingiber</name>
    <dbReference type="NCBI Taxonomy" id="94328"/>
    <lineage>
        <taxon>Eukaryota</taxon>
        <taxon>Viridiplantae</taxon>
        <taxon>Streptophyta</taxon>
        <taxon>Embryophyta</taxon>
        <taxon>Tracheophyta</taxon>
        <taxon>Spermatophyta</taxon>
        <taxon>Magnoliopsida</taxon>
        <taxon>Liliopsida</taxon>
        <taxon>Zingiberales</taxon>
        <taxon>Zingiberaceae</taxon>
        <taxon>Zingiber</taxon>
    </lineage>
</organism>
<accession>A0A8J5FJ55</accession>
<dbReference type="Pfam" id="PF03514">
    <property type="entry name" value="GRAS"/>
    <property type="match status" value="1"/>
</dbReference>
<sequence>MVSRVMNSWTGIFSPLMIPHKAILSCFETFSNMSPFVKFAYFTANQAILEAIHRADRVHVIDLDIMHDLQWPALFHILATRPDGPPHVRMTGFGPSAEEVGKRLTNFVRRLRVPFEFEPVAERPGDVHPSAIVARQKQGEE</sequence>
<keyword evidence="1" id="KW-0805">Transcription regulation</keyword>
<dbReference type="PROSITE" id="PS50985">
    <property type="entry name" value="GRAS"/>
    <property type="match status" value="1"/>
</dbReference>
<evidence type="ECO:0000256" key="2">
    <source>
        <dbReference type="ARBA" id="ARBA00023163"/>
    </source>
</evidence>
<dbReference type="PANTHER" id="PTHR31636">
    <property type="entry name" value="OSJNBA0084A10.13 PROTEIN-RELATED"/>
    <property type="match status" value="1"/>
</dbReference>
<evidence type="ECO:0008006" key="6">
    <source>
        <dbReference type="Google" id="ProtNLM"/>
    </source>
</evidence>
<dbReference type="Proteomes" id="UP000734854">
    <property type="component" value="Unassembled WGS sequence"/>
</dbReference>
<evidence type="ECO:0000256" key="3">
    <source>
        <dbReference type="PROSITE-ProRule" id="PRU01191"/>
    </source>
</evidence>
<dbReference type="InterPro" id="IPR005202">
    <property type="entry name" value="TF_GRAS"/>
</dbReference>
<comment type="caution">
    <text evidence="4">The sequence shown here is derived from an EMBL/GenBank/DDBJ whole genome shotgun (WGS) entry which is preliminary data.</text>
</comment>
<keyword evidence="5" id="KW-1185">Reference proteome</keyword>
<keyword evidence="2" id="KW-0804">Transcription</keyword>
<evidence type="ECO:0000256" key="1">
    <source>
        <dbReference type="ARBA" id="ARBA00023015"/>
    </source>
</evidence>
<name>A0A8J5FJ55_ZINOF</name>
<protein>
    <recommendedName>
        <fullName evidence="6">DELLA protein</fullName>
    </recommendedName>
</protein>
<comment type="similarity">
    <text evidence="3">Belongs to the GRAS family.</text>
</comment>
<feature type="region of interest" description="VHIID" evidence="3">
    <location>
        <begin position="27"/>
        <end position="92"/>
    </location>
</feature>
<feature type="short sequence motif" description="VHIID" evidence="3">
    <location>
        <begin position="58"/>
        <end position="62"/>
    </location>
</feature>
<dbReference type="EMBL" id="JACMSC010000014">
    <property type="protein sequence ID" value="KAG6488488.1"/>
    <property type="molecule type" value="Genomic_DNA"/>
</dbReference>